<dbReference type="InterPro" id="IPR050218">
    <property type="entry name" value="LptD"/>
</dbReference>
<feature type="compositionally biased region" description="Low complexity" evidence="5">
    <location>
        <begin position="133"/>
        <end position="153"/>
    </location>
</feature>
<keyword evidence="1 4" id="KW-0732">Signal</keyword>
<evidence type="ECO:0000256" key="3">
    <source>
        <dbReference type="ARBA" id="ARBA00023237"/>
    </source>
</evidence>
<feature type="region of interest" description="Disordered" evidence="5">
    <location>
        <begin position="49"/>
        <end position="69"/>
    </location>
</feature>
<dbReference type="InterPro" id="IPR020889">
    <property type="entry name" value="LipoPS_assembly_LptD"/>
</dbReference>
<dbReference type="GO" id="GO:0015920">
    <property type="term" value="P:lipopolysaccharide transport"/>
    <property type="evidence" value="ECO:0007669"/>
    <property type="project" value="InterPro"/>
</dbReference>
<dbReference type="HAMAP" id="MF_01411">
    <property type="entry name" value="LPS_assembly_LptD"/>
    <property type="match status" value="1"/>
</dbReference>
<evidence type="ECO:0000256" key="2">
    <source>
        <dbReference type="ARBA" id="ARBA00023136"/>
    </source>
</evidence>
<dbReference type="GO" id="GO:0009279">
    <property type="term" value="C:cell outer membrane"/>
    <property type="evidence" value="ECO:0007669"/>
    <property type="project" value="UniProtKB-SubCell"/>
</dbReference>
<feature type="domain" description="Organic solvent tolerance-like N-terminal" evidence="6">
    <location>
        <begin position="223"/>
        <end position="355"/>
    </location>
</feature>
<reference evidence="8 9" key="1">
    <citation type="submission" date="2018-08" db="EMBL/GenBank/DDBJ databases">
        <title>Recombination of ecologically and evolutionarily significant loci maintains genetic cohesion in the Pseudomonas syringae species complex.</title>
        <authorList>
            <person name="Dillon M."/>
            <person name="Thakur S."/>
            <person name="Almeida R.N.D."/>
            <person name="Weir B.S."/>
            <person name="Guttman D.S."/>
        </authorList>
    </citation>
    <scope>NUCLEOTIDE SEQUENCE [LARGE SCALE GENOMIC DNA]</scope>
    <source>
        <strain evidence="8 9">ICMP 11288</strain>
    </source>
</reference>
<feature type="domain" description="LptD C-terminal" evidence="7">
    <location>
        <begin position="467"/>
        <end position="914"/>
    </location>
</feature>
<dbReference type="GO" id="GO:1990351">
    <property type="term" value="C:transporter complex"/>
    <property type="evidence" value="ECO:0007669"/>
    <property type="project" value="TreeGrafter"/>
</dbReference>
<evidence type="ECO:0000313" key="8">
    <source>
        <dbReference type="EMBL" id="RMQ93542.1"/>
    </source>
</evidence>
<feature type="region of interest" description="Disordered" evidence="5">
    <location>
        <begin position="132"/>
        <end position="155"/>
    </location>
</feature>
<evidence type="ECO:0000259" key="7">
    <source>
        <dbReference type="Pfam" id="PF04453"/>
    </source>
</evidence>
<keyword evidence="3 4" id="KW-0998">Cell outer membrane</keyword>
<feature type="compositionally biased region" description="Basic and acidic residues" evidence="5">
    <location>
        <begin position="55"/>
        <end position="65"/>
    </location>
</feature>
<evidence type="ECO:0000256" key="1">
    <source>
        <dbReference type="ARBA" id="ARBA00022729"/>
    </source>
</evidence>
<dbReference type="PANTHER" id="PTHR30189:SF1">
    <property type="entry name" value="LPS-ASSEMBLY PROTEIN LPTD"/>
    <property type="match status" value="1"/>
</dbReference>
<dbReference type="Gene3D" id="2.60.450.10">
    <property type="entry name" value="Lipopolysaccharide (LPS) transport protein A like domain"/>
    <property type="match status" value="1"/>
</dbReference>
<gene>
    <name evidence="4" type="primary">lptD</name>
    <name evidence="8" type="ORF">ALP97_04802</name>
</gene>
<dbReference type="InterPro" id="IPR005653">
    <property type="entry name" value="OstA-like_N"/>
</dbReference>
<comment type="caution">
    <text evidence="8">The sequence shown here is derived from an EMBL/GenBank/DDBJ whole genome shotgun (WGS) entry which is preliminary data.</text>
</comment>
<evidence type="ECO:0000256" key="4">
    <source>
        <dbReference type="HAMAP-Rule" id="MF_01411"/>
    </source>
</evidence>
<dbReference type="PANTHER" id="PTHR30189">
    <property type="entry name" value="LPS-ASSEMBLY PROTEIN"/>
    <property type="match status" value="1"/>
</dbReference>
<comment type="subunit">
    <text evidence="4">Component of the lipopolysaccharide transport and assembly complex. Interacts with LptE and LptA.</text>
</comment>
<dbReference type="Proteomes" id="UP000277179">
    <property type="component" value="Unassembled WGS sequence"/>
</dbReference>
<dbReference type="InterPro" id="IPR007543">
    <property type="entry name" value="LptD_C"/>
</dbReference>
<proteinExistence type="inferred from homology"/>
<evidence type="ECO:0000259" key="6">
    <source>
        <dbReference type="Pfam" id="PF03968"/>
    </source>
</evidence>
<comment type="caution">
    <text evidence="4">Lacks conserved residue(s) required for the propagation of feature annotation.</text>
</comment>
<protein>
    <recommendedName>
        <fullName evidence="4">LPS-assembly protein LptD</fullName>
    </recommendedName>
</protein>
<organism evidence="8 9">
    <name type="scientific">Pseudomonas salomonii</name>
    <dbReference type="NCBI Taxonomy" id="191391"/>
    <lineage>
        <taxon>Bacteria</taxon>
        <taxon>Pseudomonadati</taxon>
        <taxon>Pseudomonadota</taxon>
        <taxon>Gammaproteobacteria</taxon>
        <taxon>Pseudomonadales</taxon>
        <taxon>Pseudomonadaceae</taxon>
        <taxon>Pseudomonas</taxon>
    </lineage>
</organism>
<evidence type="ECO:0000256" key="5">
    <source>
        <dbReference type="SAM" id="MobiDB-lite"/>
    </source>
</evidence>
<comment type="similarity">
    <text evidence="4">Belongs to the LptD family.</text>
</comment>
<comment type="subcellular location">
    <subcellularLocation>
        <location evidence="4">Cell outer membrane</location>
    </subcellularLocation>
</comment>
<dbReference type="Pfam" id="PF04453">
    <property type="entry name" value="LptD"/>
    <property type="match status" value="1"/>
</dbReference>
<dbReference type="Pfam" id="PF03968">
    <property type="entry name" value="LptD_N"/>
    <property type="match status" value="1"/>
</dbReference>
<evidence type="ECO:0000313" key="9">
    <source>
        <dbReference type="Proteomes" id="UP000277179"/>
    </source>
</evidence>
<accession>A0A3M4QTD2</accession>
<keyword evidence="2 4" id="KW-0472">Membrane</keyword>
<sequence length="1008" mass="113297">MKRIGNCSSSQTFSCCKRRSCSGITRVSDGASRQAGHALLSRIFFRPSRGVRPKPRADGTQEARTNKMALKSPAFRRKFPLLVTGSLLAMQPFATSFVVAAEQYDCSVSASGAWDCAPKTAAAPLPPRPVHDGAAVSAAGSTAQADAGGSAAAEPKTTLVTESKGRGLRSRSADYSHLDWVPRDKLTAAQLAETGPYCSGAYIEPTRPGMNDKTDKSDSPTFIGAKVSRYEQEQQVATLAGDVVMRQGSMQLEAQEANLYQAENRGELNGDVRLRDNGALIVGDHAEVQLDTGAAQIDNAEYVLHKSRVRGNALYAKRAENAIIRLKDGTYTTCEPDSNAWQLKGNNITLNPATGFGTATNATLRIKNIPILYTPYIYFPIDDRRQSGFLPPSFSTGSETGFTLITPYYFNLAPNYDATLYPQYMTKRGLMMEGEFRYLTKSSEGQFGGAYLNDDSDERKKQTDYEKTRYMLNWQHKGGLDSRLTTLVDYTKISDPYFYQDLKTNQEGVQAQDFVNQQGALTYRGDSYQARLNVQAYQLATVSQITPYDRLPQLTFNGMLPYHPGGVDFAYETEAVRFDRDLETGNYTEKDGGPFNPFPQANGTPRLDTFVLGLNRANGTRLNLAPSISLPMTATYGYITPKLKYVYTKYDLDLDGTGKNDLVTNRLGASALGESFNSSQDRAVPIASIDSGLYFDRNTQWFGENYRQTLEPRMFYLYVPEKDQKNIPVFDTSENVFSYSSLFRDNRFSGSDRIGDENKLSFGLTSRWIQENGFERQRASIGQAVYFKDREVQLPGIDAATRDDAHSNVSPIALEYEFRFNRDWRATADYNWDTESHSPRSGSAMFHYQPEDNPNKVINLGYRYRNDQVVYNQLTGKWQFGGDFGTEGQPGFVKDYYKIQQHDFSMMWPIIPQWNLITRWQYDYARNRTLEAFGGFEYDNCCWKLRVINRYWVSNDEYTQIAPQNEKGDHGLFFQIVLKGLGGLTGAKVESFLDKGIEGYREREDQAF</sequence>
<dbReference type="EMBL" id="RBRL01000006">
    <property type="protein sequence ID" value="RMQ93542.1"/>
    <property type="molecule type" value="Genomic_DNA"/>
</dbReference>
<dbReference type="GO" id="GO:0043165">
    <property type="term" value="P:Gram-negative-bacterium-type cell outer membrane assembly"/>
    <property type="evidence" value="ECO:0007669"/>
    <property type="project" value="UniProtKB-UniRule"/>
</dbReference>
<name>A0A3M4QTD2_9PSED</name>
<comment type="function">
    <text evidence="4">Together with LptE, is involved in the assembly of lipopolysaccharide (LPS) at the surface of the outer membrane.</text>
</comment>
<dbReference type="AlphaFoldDB" id="A0A3M4QTD2"/>